<protein>
    <submittedName>
        <fullName evidence="2">Uncharacterized protein</fullName>
    </submittedName>
</protein>
<feature type="transmembrane region" description="Helical" evidence="1">
    <location>
        <begin position="92"/>
        <end position="113"/>
    </location>
</feature>
<evidence type="ECO:0000313" key="3">
    <source>
        <dbReference type="Proteomes" id="UP001150238"/>
    </source>
</evidence>
<keyword evidence="1" id="KW-0472">Membrane</keyword>
<proteinExistence type="predicted"/>
<evidence type="ECO:0000256" key="1">
    <source>
        <dbReference type="SAM" id="Phobius"/>
    </source>
</evidence>
<dbReference type="EMBL" id="JANVFS010000034">
    <property type="protein sequence ID" value="KAJ4469756.1"/>
    <property type="molecule type" value="Genomic_DNA"/>
</dbReference>
<organism evidence="2 3">
    <name type="scientific">Lentinula lateritia</name>
    <dbReference type="NCBI Taxonomy" id="40482"/>
    <lineage>
        <taxon>Eukaryota</taxon>
        <taxon>Fungi</taxon>
        <taxon>Dikarya</taxon>
        <taxon>Basidiomycota</taxon>
        <taxon>Agaricomycotina</taxon>
        <taxon>Agaricomycetes</taxon>
        <taxon>Agaricomycetidae</taxon>
        <taxon>Agaricales</taxon>
        <taxon>Marasmiineae</taxon>
        <taxon>Omphalotaceae</taxon>
        <taxon>Lentinula</taxon>
    </lineage>
</organism>
<sequence length="237" mass="26321">MRDASVLSTSLCIFPHIFHQCESSTSGRQLGSTSMKPSPTEAIKQRPFRIMSVFLSFAGRLTTSISLLVKVRSLLHLFQYAYLSESYITMRPTIQLILVFALVFTACAAPLAVRDQAFEIRAPSSHVDITVTFEGNPEKDNESFSKAYTNAIKEDVRALLKNVAARDLGAPAGEALLFHWVGVPTHDSTKPVMYDVMWNELGPYKVVMSHKTPMKDVIVKNARGGIVRNDGDPYKNP</sequence>
<gene>
    <name evidence="2" type="ORF">C8J55DRAFT_193636</name>
</gene>
<keyword evidence="1" id="KW-1133">Transmembrane helix</keyword>
<keyword evidence="1" id="KW-0812">Transmembrane</keyword>
<accession>A0A9W8ZXQ8</accession>
<reference evidence="2" key="2">
    <citation type="journal article" date="2023" name="Proc. Natl. Acad. Sci. U.S.A.">
        <title>A global phylogenomic analysis of the shiitake genus Lentinula.</title>
        <authorList>
            <person name="Sierra-Patev S."/>
            <person name="Min B."/>
            <person name="Naranjo-Ortiz M."/>
            <person name="Looney B."/>
            <person name="Konkel Z."/>
            <person name="Slot J.C."/>
            <person name="Sakamoto Y."/>
            <person name="Steenwyk J.L."/>
            <person name="Rokas A."/>
            <person name="Carro J."/>
            <person name="Camarero S."/>
            <person name="Ferreira P."/>
            <person name="Molpeceres G."/>
            <person name="Ruiz-Duenas F.J."/>
            <person name="Serrano A."/>
            <person name="Henrissat B."/>
            <person name="Drula E."/>
            <person name="Hughes K.W."/>
            <person name="Mata J.L."/>
            <person name="Ishikawa N.K."/>
            <person name="Vargas-Isla R."/>
            <person name="Ushijima S."/>
            <person name="Smith C.A."/>
            <person name="Donoghue J."/>
            <person name="Ahrendt S."/>
            <person name="Andreopoulos W."/>
            <person name="He G."/>
            <person name="LaButti K."/>
            <person name="Lipzen A."/>
            <person name="Ng V."/>
            <person name="Riley R."/>
            <person name="Sandor L."/>
            <person name="Barry K."/>
            <person name="Martinez A.T."/>
            <person name="Xiao Y."/>
            <person name="Gibbons J.G."/>
            <person name="Terashima K."/>
            <person name="Grigoriev I.V."/>
            <person name="Hibbett D."/>
        </authorList>
    </citation>
    <scope>NUCLEOTIDE SEQUENCE</scope>
    <source>
        <strain evidence="2">Sp2 HRB7682 ss15</strain>
    </source>
</reference>
<name>A0A9W8ZXQ8_9AGAR</name>
<dbReference type="Proteomes" id="UP001150238">
    <property type="component" value="Unassembled WGS sequence"/>
</dbReference>
<comment type="caution">
    <text evidence="2">The sequence shown here is derived from an EMBL/GenBank/DDBJ whole genome shotgun (WGS) entry which is preliminary data.</text>
</comment>
<evidence type="ECO:0000313" key="2">
    <source>
        <dbReference type="EMBL" id="KAJ4469756.1"/>
    </source>
</evidence>
<reference evidence="2" key="1">
    <citation type="submission" date="2022-08" db="EMBL/GenBank/DDBJ databases">
        <authorList>
            <consortium name="DOE Joint Genome Institute"/>
            <person name="Min B."/>
            <person name="Riley R."/>
            <person name="Sierra-Patev S."/>
            <person name="Naranjo-Ortiz M."/>
            <person name="Looney B."/>
            <person name="Konkel Z."/>
            <person name="Slot J.C."/>
            <person name="Sakamoto Y."/>
            <person name="Steenwyk J.L."/>
            <person name="Rokas A."/>
            <person name="Carro J."/>
            <person name="Camarero S."/>
            <person name="Ferreira P."/>
            <person name="Molpeceres G."/>
            <person name="Ruiz-Duenas F.J."/>
            <person name="Serrano A."/>
            <person name="Henrissat B."/>
            <person name="Drula E."/>
            <person name="Hughes K.W."/>
            <person name="Mata J.L."/>
            <person name="Ishikawa N.K."/>
            <person name="Vargas-Isla R."/>
            <person name="Ushijima S."/>
            <person name="Smith C.A."/>
            <person name="Ahrendt S."/>
            <person name="Andreopoulos W."/>
            <person name="He G."/>
            <person name="Labutti K."/>
            <person name="Lipzen A."/>
            <person name="Ng V."/>
            <person name="Sandor L."/>
            <person name="Barry K."/>
            <person name="Martinez A.T."/>
            <person name="Xiao Y."/>
            <person name="Gibbons J.G."/>
            <person name="Terashima K."/>
            <person name="Hibbett D.S."/>
            <person name="Grigoriev I.V."/>
        </authorList>
    </citation>
    <scope>NUCLEOTIDE SEQUENCE</scope>
    <source>
        <strain evidence="2">Sp2 HRB7682 ss15</strain>
    </source>
</reference>
<dbReference type="AlphaFoldDB" id="A0A9W8ZXQ8"/>